<proteinExistence type="predicted"/>
<feature type="coiled-coil region" evidence="9">
    <location>
        <begin position="650"/>
        <end position="696"/>
    </location>
</feature>
<evidence type="ECO:0000256" key="3">
    <source>
        <dbReference type="ARBA" id="ARBA00022490"/>
    </source>
</evidence>
<keyword evidence="4" id="KW-0853">WD repeat</keyword>
<dbReference type="AlphaFoldDB" id="A0ABD2QHB0"/>
<keyword evidence="3" id="KW-0963">Cytoplasm</keyword>
<evidence type="ECO:0000256" key="6">
    <source>
        <dbReference type="ARBA" id="ARBA00023054"/>
    </source>
</evidence>
<keyword evidence="12" id="KW-1185">Reference proteome</keyword>
<keyword evidence="8" id="KW-0966">Cell projection</keyword>
<sequence>MKMQLRLMDENAKKRQKRKNEWNALFEIKPSPDYEDPVLNEEIENVKNNLGDYKLKSASNYKVPEEGGLTANRSRFFLLEILEKSHDMRETFNNSLIGLRDEKVALIKQLNKLNSRLQEIGHLLPHNLISFTIRTPELQDDEQPEKIFEYTERELNAFEEQERAKVAGSSNIQKNRMEFANVLLVASDDREKQLVEERPNTVILEMNDLAQEGLGYAQPKSKFKLGIAAPRPEMKAFTNSAVKTPEDATGPEKFNQLEDESEMMMEVHSQSRMQDENQVAGRIFYETQKLLKEQQEILVGASRSVRCFDTKLKTLVYSRSVLAPLIKRMELQIMTTYREYRLLKDYEESEQVLTTKKKARKAETDELKGRIADLLAQIENKKREIERLGTDEQELLHMVIKEIGEEHKYNDFLLKVYRKKIKRKKQEEKNEDESESDSSDSDSDLDDNEMGSDEEVEQLDLDACPPACPQADYDRVVLMREKRLDTEEILSEEKKALEALKKEVDGQNKKLKGAESSFKQAASELEAYQLEKQRKVNEFEVLVTLRKDQVLLQMHDKNQINDSMKDMLVFLQSNWQKLRDRIHELQEERERDLEEKRETIKHHKLLRQHKNLFQEEINKSAKECDQLMVQKFGKMVDLAKLETLIINPKLEELKEQLNILQKGMDKELAEYDFSIKEAQSRNLESLRENTRQVTKALLLFNEQEELRKALDKAQQSKSIISYGLELENYQELKALENLLKQQAEEIRNLQHEISALSCKTGTVYPPIPIRVEKD</sequence>
<dbReference type="GO" id="GO:0005856">
    <property type="term" value="C:cytoskeleton"/>
    <property type="evidence" value="ECO:0007669"/>
    <property type="project" value="UniProtKB-SubCell"/>
</dbReference>
<evidence type="ECO:0000256" key="7">
    <source>
        <dbReference type="ARBA" id="ARBA00023212"/>
    </source>
</evidence>
<evidence type="ECO:0000256" key="2">
    <source>
        <dbReference type="ARBA" id="ARBA00004245"/>
    </source>
</evidence>
<evidence type="ECO:0000256" key="9">
    <source>
        <dbReference type="SAM" id="Coils"/>
    </source>
</evidence>
<evidence type="ECO:0000256" key="5">
    <source>
        <dbReference type="ARBA" id="ARBA00022737"/>
    </source>
</evidence>
<feature type="coiled-coil region" evidence="9">
    <location>
        <begin position="568"/>
        <end position="602"/>
    </location>
</feature>
<dbReference type="GO" id="GO:0005929">
    <property type="term" value="C:cilium"/>
    <property type="evidence" value="ECO:0007669"/>
    <property type="project" value="UniProtKB-SubCell"/>
</dbReference>
<comment type="subcellular location">
    <subcellularLocation>
        <location evidence="1">Cell projection</location>
        <location evidence="1">Cilium</location>
    </subcellularLocation>
    <subcellularLocation>
        <location evidence="2">Cytoplasm</location>
        <location evidence="2">Cytoskeleton</location>
    </subcellularLocation>
</comment>
<keyword evidence="11" id="KW-0969">Cilium</keyword>
<comment type="caution">
    <text evidence="11">The sequence shown here is derived from an EMBL/GenBank/DDBJ whole genome shotgun (WGS) entry which is preliminary data.</text>
</comment>
<keyword evidence="6 9" id="KW-0175">Coiled coil</keyword>
<evidence type="ECO:0000256" key="8">
    <source>
        <dbReference type="ARBA" id="ARBA00023273"/>
    </source>
</evidence>
<feature type="coiled-coil region" evidence="9">
    <location>
        <begin position="364"/>
        <end position="391"/>
    </location>
</feature>
<gene>
    <name evidence="11" type="primary">WDR52_2</name>
    <name evidence="11" type="ORF">Ciccas_002637</name>
</gene>
<dbReference type="PANTHER" id="PTHR14885:SF3">
    <property type="entry name" value="CILIA- AND FLAGELLA-ASSOCIATED PROTEIN 44"/>
    <property type="match status" value="1"/>
</dbReference>
<accession>A0ABD2QHB0</accession>
<feature type="compositionally biased region" description="Acidic residues" evidence="10">
    <location>
        <begin position="429"/>
        <end position="460"/>
    </location>
</feature>
<evidence type="ECO:0000313" key="12">
    <source>
        <dbReference type="Proteomes" id="UP001626550"/>
    </source>
</evidence>
<keyword evidence="7" id="KW-0206">Cytoskeleton</keyword>
<feature type="coiled-coil region" evidence="9">
    <location>
        <begin position="483"/>
        <end position="538"/>
    </location>
</feature>
<dbReference type="Proteomes" id="UP001626550">
    <property type="component" value="Unassembled WGS sequence"/>
</dbReference>
<organism evidence="11 12">
    <name type="scientific">Cichlidogyrus casuarinus</name>
    <dbReference type="NCBI Taxonomy" id="1844966"/>
    <lineage>
        <taxon>Eukaryota</taxon>
        <taxon>Metazoa</taxon>
        <taxon>Spiralia</taxon>
        <taxon>Lophotrochozoa</taxon>
        <taxon>Platyhelminthes</taxon>
        <taxon>Monogenea</taxon>
        <taxon>Monopisthocotylea</taxon>
        <taxon>Dactylogyridea</taxon>
        <taxon>Ancyrocephalidae</taxon>
        <taxon>Cichlidogyrus</taxon>
    </lineage>
</organism>
<dbReference type="PANTHER" id="PTHR14885">
    <property type="entry name" value="CILIA- AND FLAGELLA-ASSOCIATED PROTEIN 43-RELATED"/>
    <property type="match status" value="1"/>
</dbReference>
<feature type="region of interest" description="Disordered" evidence="10">
    <location>
        <begin position="424"/>
        <end position="467"/>
    </location>
</feature>
<reference evidence="11 12" key="1">
    <citation type="submission" date="2024-11" db="EMBL/GenBank/DDBJ databases">
        <title>Adaptive evolution of stress response genes in parasites aligns with host niche diversity.</title>
        <authorList>
            <person name="Hahn C."/>
            <person name="Resl P."/>
        </authorList>
    </citation>
    <scope>NUCLEOTIDE SEQUENCE [LARGE SCALE GENOMIC DNA]</scope>
    <source>
        <strain evidence="11">EGGRZ-B1_66</strain>
        <tissue evidence="11">Body</tissue>
    </source>
</reference>
<dbReference type="EMBL" id="JBJKFK010000213">
    <property type="protein sequence ID" value="KAL3318702.1"/>
    <property type="molecule type" value="Genomic_DNA"/>
</dbReference>
<feature type="coiled-coil region" evidence="9">
    <location>
        <begin position="729"/>
        <end position="759"/>
    </location>
</feature>
<evidence type="ECO:0000256" key="1">
    <source>
        <dbReference type="ARBA" id="ARBA00004138"/>
    </source>
</evidence>
<keyword evidence="11" id="KW-0282">Flagellum</keyword>
<keyword evidence="5" id="KW-0677">Repeat</keyword>
<name>A0ABD2QHB0_9PLAT</name>
<evidence type="ECO:0000256" key="10">
    <source>
        <dbReference type="SAM" id="MobiDB-lite"/>
    </source>
</evidence>
<protein>
    <submittedName>
        <fullName evidence="11">Cilia- and flagella-associated protein 44</fullName>
    </submittedName>
</protein>
<evidence type="ECO:0000256" key="4">
    <source>
        <dbReference type="ARBA" id="ARBA00022574"/>
    </source>
</evidence>
<evidence type="ECO:0000313" key="11">
    <source>
        <dbReference type="EMBL" id="KAL3318702.1"/>
    </source>
</evidence>